<dbReference type="PANTHER" id="PTHR12280">
    <property type="entry name" value="PANTOTHENATE KINASE"/>
    <property type="match status" value="1"/>
</dbReference>
<protein>
    <submittedName>
        <fullName evidence="4">Type II pantothenate kinase</fullName>
        <ecNumber evidence="4">2.7.1.33</ecNumber>
    </submittedName>
</protein>
<dbReference type="RefSeq" id="WP_271012581.1">
    <property type="nucleotide sequence ID" value="NZ_JAQIFT010000048.1"/>
</dbReference>
<dbReference type="EC" id="2.7.1.33" evidence="4"/>
<evidence type="ECO:0000313" key="5">
    <source>
        <dbReference type="Proteomes" id="UP001169242"/>
    </source>
</evidence>
<dbReference type="EMBL" id="JAQIFT010000048">
    <property type="protein sequence ID" value="MDA3732434.1"/>
    <property type="molecule type" value="Genomic_DNA"/>
</dbReference>
<dbReference type="GO" id="GO:0004594">
    <property type="term" value="F:pantothenate kinase activity"/>
    <property type="evidence" value="ECO:0007669"/>
    <property type="project" value="UniProtKB-EC"/>
</dbReference>
<dbReference type="GO" id="GO:0005524">
    <property type="term" value="F:ATP binding"/>
    <property type="evidence" value="ECO:0007669"/>
    <property type="project" value="UniProtKB-KW"/>
</dbReference>
<keyword evidence="5" id="KW-1185">Reference proteome</keyword>
<dbReference type="NCBIfam" id="NF009842">
    <property type="entry name" value="PRK13317.1"/>
    <property type="match status" value="1"/>
</dbReference>
<evidence type="ECO:0000313" key="4">
    <source>
        <dbReference type="EMBL" id="MDA3732434.1"/>
    </source>
</evidence>
<keyword evidence="2" id="KW-0067">ATP-binding</keyword>
<dbReference type="AlphaFoldDB" id="A0AA42DNR0"/>
<comment type="caution">
    <text evidence="4">The sequence shown here is derived from an EMBL/GenBank/DDBJ whole genome shotgun (WGS) entry which is preliminary data.</text>
</comment>
<sequence length="273" mass="28769">MTQIILGVDVGGTTTKIVGYRQNKTLIGTLQVCATDQMTSLYGAIGNFLKTYQCSLKEVVKIVLTGVGASFIEDNIYDIPTYKVKEFEAIGLGGTKLVKMEEALVVSMGTGTAFVRVQNGKVNHIGGSGVGGGTLMGLASLLIDKRDSHVVATMGEKGNLGKVDLVIQDITHELIPSLPQDATASNFGLVKSGVQEEDIALGLMNMIFQTVGMMAVFACQNTPIKHIIIIGSLATLSSAQSILNGIGQIHGIQFIIPEHAVFATAIGAVTPYL</sequence>
<reference evidence="4" key="1">
    <citation type="journal article" date="2023" name="Int. J. Syst. Evol. Microbiol.">
        <title>&lt;i&gt;Holtiella tumoricola&lt;/i&gt; gen. nov. sp. nov., isolated from a human clinical sample.</title>
        <authorList>
            <person name="Allen-Vercoe E."/>
            <person name="Daigneault M.C."/>
            <person name="Vancuren S.J."/>
            <person name="Cochrane K."/>
            <person name="O'Neal L.L."/>
            <person name="Sankaranarayanan K."/>
            <person name="Lawson P.A."/>
        </authorList>
    </citation>
    <scope>NUCLEOTIDE SEQUENCE</scope>
    <source>
        <strain evidence="4">CC70A</strain>
    </source>
</reference>
<dbReference type="InterPro" id="IPR004567">
    <property type="entry name" value="Type_II_PanK"/>
</dbReference>
<keyword evidence="1" id="KW-0547">Nucleotide-binding</keyword>
<dbReference type="Pfam" id="PF03630">
    <property type="entry name" value="Fumble"/>
    <property type="match status" value="1"/>
</dbReference>
<dbReference type="Gene3D" id="3.30.420.40">
    <property type="match status" value="1"/>
</dbReference>
<evidence type="ECO:0000256" key="3">
    <source>
        <dbReference type="ARBA" id="ARBA00022993"/>
    </source>
</evidence>
<dbReference type="Proteomes" id="UP001169242">
    <property type="component" value="Unassembled WGS sequence"/>
</dbReference>
<evidence type="ECO:0000256" key="1">
    <source>
        <dbReference type="ARBA" id="ARBA00022741"/>
    </source>
</evidence>
<organism evidence="4 5">
    <name type="scientific">Holtiella tumoricola</name>
    <dbReference type="NCBI Taxonomy" id="3018743"/>
    <lineage>
        <taxon>Bacteria</taxon>
        <taxon>Bacillati</taxon>
        <taxon>Bacillota</taxon>
        <taxon>Clostridia</taxon>
        <taxon>Lachnospirales</taxon>
        <taxon>Cellulosilyticaceae</taxon>
        <taxon>Holtiella</taxon>
    </lineage>
</organism>
<dbReference type="GO" id="GO:0005829">
    <property type="term" value="C:cytosol"/>
    <property type="evidence" value="ECO:0007669"/>
    <property type="project" value="TreeGrafter"/>
</dbReference>
<dbReference type="InterPro" id="IPR043129">
    <property type="entry name" value="ATPase_NBD"/>
</dbReference>
<name>A0AA42DNR0_9FIRM</name>
<dbReference type="CDD" id="cd24085">
    <property type="entry name" value="ASKHA_NBD_PanK-II_bac"/>
    <property type="match status" value="1"/>
</dbReference>
<proteinExistence type="predicted"/>
<dbReference type="SUPFAM" id="SSF53067">
    <property type="entry name" value="Actin-like ATPase domain"/>
    <property type="match status" value="1"/>
</dbReference>
<dbReference type="PANTHER" id="PTHR12280:SF20">
    <property type="entry name" value="4'-PHOSPHOPANTETHEINE PHOSPHATASE"/>
    <property type="match status" value="1"/>
</dbReference>
<keyword evidence="4" id="KW-0808">Transferase</keyword>
<accession>A0AA42DNR0</accession>
<keyword evidence="4" id="KW-0418">Kinase</keyword>
<dbReference type="GO" id="GO:0015937">
    <property type="term" value="P:coenzyme A biosynthetic process"/>
    <property type="evidence" value="ECO:0007669"/>
    <property type="project" value="UniProtKB-KW"/>
</dbReference>
<gene>
    <name evidence="4" type="primary">coaW</name>
    <name evidence="4" type="ORF">PBV87_13140</name>
</gene>
<keyword evidence="3" id="KW-0173">Coenzyme A biosynthesis</keyword>
<evidence type="ECO:0000256" key="2">
    <source>
        <dbReference type="ARBA" id="ARBA00022840"/>
    </source>
</evidence>